<proteinExistence type="predicted"/>
<dbReference type="Pfam" id="PF00856">
    <property type="entry name" value="SET"/>
    <property type="match status" value="1"/>
</dbReference>
<dbReference type="InterPro" id="IPR001214">
    <property type="entry name" value="SET_dom"/>
</dbReference>
<dbReference type="InterPro" id="IPR046341">
    <property type="entry name" value="SET_dom_sf"/>
</dbReference>
<dbReference type="Proteomes" id="UP001219355">
    <property type="component" value="Chromosome 1"/>
</dbReference>
<reference evidence="3" key="1">
    <citation type="submission" date="2023-03" db="EMBL/GenBank/DDBJ databases">
        <title>Emydomyces testavorans Genome Sequence.</title>
        <authorList>
            <person name="Hoyer L."/>
        </authorList>
    </citation>
    <scope>NUCLEOTIDE SEQUENCE</scope>
    <source>
        <strain evidence="3">16-2883</strain>
    </source>
</reference>
<name>A0AAF0DD02_9EURO</name>
<keyword evidence="4" id="KW-1185">Reference proteome</keyword>
<dbReference type="CDD" id="cd20071">
    <property type="entry name" value="SET_SMYD"/>
    <property type="match status" value="1"/>
</dbReference>
<evidence type="ECO:0000256" key="1">
    <source>
        <dbReference type="SAM" id="SignalP"/>
    </source>
</evidence>
<dbReference type="PANTHER" id="PTHR47332:SF6">
    <property type="entry name" value="SET DOMAIN-CONTAINING PROTEIN"/>
    <property type="match status" value="1"/>
</dbReference>
<feature type="signal peptide" evidence="1">
    <location>
        <begin position="1"/>
        <end position="18"/>
    </location>
</feature>
<organism evidence="3 4">
    <name type="scientific">Emydomyces testavorans</name>
    <dbReference type="NCBI Taxonomy" id="2070801"/>
    <lineage>
        <taxon>Eukaryota</taxon>
        <taxon>Fungi</taxon>
        <taxon>Dikarya</taxon>
        <taxon>Ascomycota</taxon>
        <taxon>Pezizomycotina</taxon>
        <taxon>Eurotiomycetes</taxon>
        <taxon>Eurotiomycetidae</taxon>
        <taxon>Onygenales</taxon>
        <taxon>Nannizziopsiaceae</taxon>
        <taxon>Emydomyces</taxon>
    </lineage>
</organism>
<evidence type="ECO:0000259" key="2">
    <source>
        <dbReference type="PROSITE" id="PS50280"/>
    </source>
</evidence>
<dbReference type="PANTHER" id="PTHR47332">
    <property type="entry name" value="SET DOMAIN-CONTAINING PROTEIN 5"/>
    <property type="match status" value="1"/>
</dbReference>
<evidence type="ECO:0000313" key="3">
    <source>
        <dbReference type="EMBL" id="WEW56018.1"/>
    </source>
</evidence>
<accession>A0AAF0DD02</accession>
<protein>
    <recommendedName>
        <fullName evidence="2">SET domain-containing protein</fullName>
    </recommendedName>
</protein>
<dbReference type="InterPro" id="IPR053185">
    <property type="entry name" value="SET_domain_protein"/>
</dbReference>
<evidence type="ECO:0000313" key="4">
    <source>
        <dbReference type="Proteomes" id="UP001219355"/>
    </source>
</evidence>
<dbReference type="PROSITE" id="PS50280">
    <property type="entry name" value="SET"/>
    <property type="match status" value="1"/>
</dbReference>
<dbReference type="Gene3D" id="2.170.270.10">
    <property type="entry name" value="SET domain"/>
    <property type="match status" value="1"/>
</dbReference>
<feature type="chain" id="PRO_5042013591" description="SET domain-containing protein" evidence="1">
    <location>
        <begin position="19"/>
        <end position="427"/>
    </location>
</feature>
<sequence length="427" mass="48149">MLLLTAACVLLTSTLTSAGQPYVNSPYVCASAPLPLPLCQRLSLEERDSFSQASLASPVSSNSSSSPWASQPECHTFENTTQSFCVYSSHAFANSRGISILTTPDRAEYIQQLPAFIQPVALSGVNKQSSPPYEERQLPGKGRGLIANKTLYRGDRIFAHTPVLILDADADDFEYMDEKKWVKMENEATDRLPPRTRELFWELFGEPVLDPVADRINKNAFEIEIDEETHYAVFPEIARLNHDCRPNAAYFFDSVTLTHYVHAITTINPGTEITITYIDPHLPRRQRLRLLSSSWGFNCTCSLCSAHPRLTRESDSRLAQITALTQHYDEWETASSEMALTLISLYEQERLYVPLGSAYRFAALTFCAEGNRWGAIKYARLAIELETLDSGFRDPNVRLMKSLAEQPEKQSCWLKRSMRTEENAAKV</sequence>
<dbReference type="SUPFAM" id="SSF82199">
    <property type="entry name" value="SET domain"/>
    <property type="match status" value="1"/>
</dbReference>
<gene>
    <name evidence="3" type="ORF">PRK78_001453</name>
</gene>
<dbReference type="SMART" id="SM00317">
    <property type="entry name" value="SET"/>
    <property type="match status" value="1"/>
</dbReference>
<dbReference type="EMBL" id="CP120627">
    <property type="protein sequence ID" value="WEW56018.1"/>
    <property type="molecule type" value="Genomic_DNA"/>
</dbReference>
<feature type="domain" description="SET" evidence="2">
    <location>
        <begin position="131"/>
        <end position="278"/>
    </location>
</feature>
<dbReference type="AlphaFoldDB" id="A0AAF0DD02"/>
<keyword evidence="1" id="KW-0732">Signal</keyword>